<dbReference type="GO" id="GO:0005525">
    <property type="term" value="F:GTP binding"/>
    <property type="evidence" value="ECO:0007669"/>
    <property type="project" value="UniProtKB-KW"/>
</dbReference>
<reference evidence="4" key="1">
    <citation type="submission" date="2020-01" db="EMBL/GenBank/DDBJ databases">
        <title>Draft genome sequence of the Termite Coptotermes fromosanus.</title>
        <authorList>
            <person name="Itakura S."/>
            <person name="Yosikawa Y."/>
            <person name="Umezawa K."/>
        </authorList>
    </citation>
    <scope>NUCLEOTIDE SEQUENCE [LARGE SCALE GENOMIC DNA]</scope>
</reference>
<protein>
    <submittedName>
        <fullName evidence="3">Uncharacterized protein</fullName>
    </submittedName>
</protein>
<comment type="caution">
    <text evidence="3">The sequence shown here is derived from an EMBL/GenBank/DDBJ whole genome shotgun (WGS) entry which is preliminary data.</text>
</comment>
<dbReference type="OrthoDB" id="265044at2759"/>
<dbReference type="PROSITE" id="PS51421">
    <property type="entry name" value="RAS"/>
    <property type="match status" value="1"/>
</dbReference>
<dbReference type="Gene3D" id="3.40.50.300">
    <property type="entry name" value="P-loop containing nucleotide triphosphate hydrolases"/>
    <property type="match status" value="1"/>
</dbReference>
<gene>
    <name evidence="3" type="ORF">Cfor_06345</name>
</gene>
<keyword evidence="4" id="KW-1185">Reference proteome</keyword>
<dbReference type="FunFam" id="3.40.50.300:FF:001447">
    <property type="entry name" value="Ras-related protein Rab-1B"/>
    <property type="match status" value="1"/>
</dbReference>
<dbReference type="Proteomes" id="UP000502823">
    <property type="component" value="Unassembled WGS sequence"/>
</dbReference>
<name>A0A6L2PSM7_COPFO</name>
<dbReference type="SMART" id="SM00175">
    <property type="entry name" value="RAB"/>
    <property type="match status" value="1"/>
</dbReference>
<dbReference type="Pfam" id="PF00071">
    <property type="entry name" value="Ras"/>
    <property type="match status" value="1"/>
</dbReference>
<dbReference type="InterPro" id="IPR001806">
    <property type="entry name" value="Small_GTPase"/>
</dbReference>
<proteinExistence type="predicted"/>
<keyword evidence="1" id="KW-0547">Nucleotide-binding</keyword>
<dbReference type="SUPFAM" id="SSF52540">
    <property type="entry name" value="P-loop containing nucleoside triphosphate hydrolases"/>
    <property type="match status" value="1"/>
</dbReference>
<evidence type="ECO:0000313" key="3">
    <source>
        <dbReference type="EMBL" id="GFG32847.1"/>
    </source>
</evidence>
<organism evidence="3 4">
    <name type="scientific">Coptotermes formosanus</name>
    <name type="common">Formosan subterranean termite</name>
    <dbReference type="NCBI Taxonomy" id="36987"/>
    <lineage>
        <taxon>Eukaryota</taxon>
        <taxon>Metazoa</taxon>
        <taxon>Ecdysozoa</taxon>
        <taxon>Arthropoda</taxon>
        <taxon>Hexapoda</taxon>
        <taxon>Insecta</taxon>
        <taxon>Pterygota</taxon>
        <taxon>Neoptera</taxon>
        <taxon>Polyneoptera</taxon>
        <taxon>Dictyoptera</taxon>
        <taxon>Blattodea</taxon>
        <taxon>Blattoidea</taxon>
        <taxon>Termitoidae</taxon>
        <taxon>Rhinotermitidae</taxon>
        <taxon>Coptotermes</taxon>
    </lineage>
</organism>
<dbReference type="SMART" id="SM00173">
    <property type="entry name" value="RAS"/>
    <property type="match status" value="1"/>
</dbReference>
<evidence type="ECO:0000256" key="1">
    <source>
        <dbReference type="ARBA" id="ARBA00022741"/>
    </source>
</evidence>
<evidence type="ECO:0000256" key="2">
    <source>
        <dbReference type="ARBA" id="ARBA00023134"/>
    </source>
</evidence>
<dbReference type="InterPro" id="IPR027417">
    <property type="entry name" value="P-loop_NTPase"/>
</dbReference>
<dbReference type="InterPro" id="IPR050227">
    <property type="entry name" value="Rab"/>
</dbReference>
<dbReference type="PROSITE" id="PS51419">
    <property type="entry name" value="RAB"/>
    <property type="match status" value="1"/>
</dbReference>
<dbReference type="InParanoid" id="A0A6L2PSM7"/>
<dbReference type="EMBL" id="BLKM01000389">
    <property type="protein sequence ID" value="GFG32847.1"/>
    <property type="molecule type" value="Genomic_DNA"/>
</dbReference>
<sequence length="193" mass="21829">MRQSLPLILGYDRWLLVDQTSGRRDMSVLVPRSYVAIAYYLQTFGVDLNVKTVSIPDTNDSVELFIYDSSGQEFYNDWLSRYWHEVNILMVVCDVTSELSLNSVSQWVALVHNSLPDKAASTTPGVLFGNKTDLVDRRVVSPKAGSALAEKLGLVYFEGSAKENQGIEEPFFLLAHEWHKLYNEKKSSFDLIA</sequence>
<dbReference type="PRINTS" id="PR00449">
    <property type="entry name" value="RASTRNSFRMNG"/>
</dbReference>
<accession>A0A6L2PSM7</accession>
<dbReference type="GO" id="GO:0003924">
    <property type="term" value="F:GTPase activity"/>
    <property type="evidence" value="ECO:0007669"/>
    <property type="project" value="InterPro"/>
</dbReference>
<dbReference type="AlphaFoldDB" id="A0A6L2PSM7"/>
<dbReference type="PANTHER" id="PTHR47977">
    <property type="entry name" value="RAS-RELATED PROTEIN RAB"/>
    <property type="match status" value="1"/>
</dbReference>
<keyword evidence="2" id="KW-0342">GTP-binding</keyword>
<evidence type="ECO:0000313" key="4">
    <source>
        <dbReference type="Proteomes" id="UP000502823"/>
    </source>
</evidence>